<name>A0A4U8T5Y4_9HELI</name>
<dbReference type="OrthoDB" id="5327148at2"/>
<keyword evidence="3" id="KW-1185">Reference proteome</keyword>
<dbReference type="EMBL" id="JRPR02000016">
    <property type="protein sequence ID" value="TLD94848.1"/>
    <property type="molecule type" value="Genomic_DNA"/>
</dbReference>
<sequence>MKAQEGKTYALIQNAQVAQIFTKNELSEWNEQDLEVKELTTDELAWVKVGTQVDSLTHAFIKPDLSAQKREKLQEININFEYECDSIKGEYIPSDELLTWSVQESEARAYLASKVVSSCPLLAALAQARGINLDSLCQKVLEKSAKYSTAIALLVGNRQMLQDKIQKAKNEQELAKIVYVSPLAALK</sequence>
<dbReference type="RefSeq" id="WP_052058236.1">
    <property type="nucleotide sequence ID" value="NZ_JRPR02000016.1"/>
</dbReference>
<evidence type="ECO:0000313" key="3">
    <source>
        <dbReference type="Proteomes" id="UP000029733"/>
    </source>
</evidence>
<gene>
    <name evidence="2" type="ORF">LS71_009090</name>
</gene>
<dbReference type="AlphaFoldDB" id="A0A4U8T5Y4"/>
<comment type="caution">
    <text evidence="2">The sequence shown here is derived from an EMBL/GenBank/DDBJ whole genome shotgun (WGS) entry which is preliminary data.</text>
</comment>
<accession>A0A4U8T5Y4</accession>
<dbReference type="Proteomes" id="UP000029733">
    <property type="component" value="Unassembled WGS sequence"/>
</dbReference>
<evidence type="ECO:0000256" key="1">
    <source>
        <dbReference type="SAM" id="Coils"/>
    </source>
</evidence>
<proteinExistence type="predicted"/>
<protein>
    <submittedName>
        <fullName evidence="2">Uncharacterized protein</fullName>
    </submittedName>
</protein>
<feature type="coiled-coil region" evidence="1">
    <location>
        <begin position="151"/>
        <end position="178"/>
    </location>
</feature>
<organism evidence="2 3">
    <name type="scientific">Helicobacter jaachi</name>
    <dbReference type="NCBI Taxonomy" id="1677920"/>
    <lineage>
        <taxon>Bacteria</taxon>
        <taxon>Pseudomonadati</taxon>
        <taxon>Campylobacterota</taxon>
        <taxon>Epsilonproteobacteria</taxon>
        <taxon>Campylobacterales</taxon>
        <taxon>Helicobacteraceae</taxon>
        <taxon>Helicobacter</taxon>
    </lineage>
</organism>
<reference evidence="2 3" key="1">
    <citation type="journal article" date="2014" name="Genome Announc.">
        <title>Draft genome sequences of eight enterohepatic helicobacter species isolated from both laboratory and wild rodents.</title>
        <authorList>
            <person name="Sheh A."/>
            <person name="Shen Z."/>
            <person name="Fox J.G."/>
        </authorList>
    </citation>
    <scope>NUCLEOTIDE SEQUENCE [LARGE SCALE GENOMIC DNA]</scope>
    <source>
        <strain evidence="2 3">MIT 09-6949</strain>
    </source>
</reference>
<evidence type="ECO:0000313" key="2">
    <source>
        <dbReference type="EMBL" id="TLD94848.1"/>
    </source>
</evidence>
<keyword evidence="1" id="KW-0175">Coiled coil</keyword>